<feature type="region of interest" description="Disordered" evidence="1">
    <location>
        <begin position="84"/>
        <end position="118"/>
    </location>
</feature>
<evidence type="ECO:0000313" key="2">
    <source>
        <dbReference type="EMBL" id="QHN38125.1"/>
    </source>
</evidence>
<dbReference type="EMBL" id="CP045810">
    <property type="protein sequence ID" value="QHN38125.1"/>
    <property type="molecule type" value="Genomic_DNA"/>
</dbReference>
<feature type="compositionally biased region" description="Low complexity" evidence="1">
    <location>
        <begin position="86"/>
        <end position="104"/>
    </location>
</feature>
<protein>
    <submittedName>
        <fullName evidence="2">Uncharacterized protein</fullName>
    </submittedName>
</protein>
<reference evidence="2" key="1">
    <citation type="journal article" date="2021" name="Nat. Microbiol.">
        <title>Cocultivation of an ultrasmall environmental parasitic bacterium with lytic ability against bacteria associated with wastewater foams.</title>
        <authorList>
            <person name="Batinovic S."/>
            <person name="Rose J.J.A."/>
            <person name="Ratcliffe J."/>
            <person name="Seviour R.J."/>
            <person name="Petrovski S."/>
        </authorList>
    </citation>
    <scope>NUCLEOTIDE SEQUENCE</scope>
    <source>
        <strain evidence="2">CON44</strain>
    </source>
</reference>
<dbReference type="RefSeq" id="WP_005185407.1">
    <property type="nucleotide sequence ID" value="NZ_CP045804.1"/>
</dbReference>
<sequence>MSVTLPALDPALAAEISALPDRLVRRATKLTEQQEQWQIEATGDRVRVTIGTATVTVTPPGEVGCDCLLAPNCAHRAAVIASSPIADGTPEAPETTAAPEDTAASPPPGSGDEQSGLTETQDAALVFAEKTVGTVVAAGTAELAVAERAHLMRAVHLARNTGLHRVAATLTALHADPSVSTLRDATLAVYELRRAADALSVTRHDVGTARRSYAVSGSLRLDGLWCEPVLTASGYAGVVTTLTDADGTPYTVNTVRPGVAADVPRAYRTPAGLGDLLATHAEISRGRMLLTSATVSAEGRLGTGRNVRASLSAAPSSPQSLPDGVIEVTGEVVGAQPREGTAALVLTGPSGKRLEFHPAPAAMELAATAMIRAIAARPGTRVTVRVRGAQLLAVRRDAAFWPDDDACDWLFPGLDSPSAPSPAAVLAPADDGAHSAVTPDEVLARWANRVAIAGRPALSRGAAQLADDVAWLRSHASPHRADLLERLSAGTDLTRRWLAVAIAASSEIG</sequence>
<accession>A0A857KTT1</accession>
<evidence type="ECO:0000256" key="1">
    <source>
        <dbReference type="SAM" id="MobiDB-lite"/>
    </source>
</evidence>
<proteinExistence type="predicted"/>
<name>A0A857KTT1_9ACTN</name>
<organism evidence="2">
    <name type="scientific">Gordonia amarae</name>
    <dbReference type="NCBI Taxonomy" id="36821"/>
    <lineage>
        <taxon>Bacteria</taxon>
        <taxon>Bacillati</taxon>
        <taxon>Actinomycetota</taxon>
        <taxon>Actinomycetes</taxon>
        <taxon>Mycobacteriales</taxon>
        <taxon>Gordoniaceae</taxon>
        <taxon>Gordonia</taxon>
    </lineage>
</organism>
<gene>
    <name evidence="2" type="ORF">GII30_02055</name>
</gene>
<dbReference type="AlphaFoldDB" id="A0A857KTT1"/>